<gene>
    <name evidence="1" type="ORF">NDU88_006403</name>
</gene>
<reference evidence="1" key="1">
    <citation type="journal article" date="2022" name="bioRxiv">
        <title>Sequencing and chromosome-scale assembly of the giantPleurodeles waltlgenome.</title>
        <authorList>
            <person name="Brown T."/>
            <person name="Elewa A."/>
            <person name="Iarovenko S."/>
            <person name="Subramanian E."/>
            <person name="Araus A.J."/>
            <person name="Petzold A."/>
            <person name="Susuki M."/>
            <person name="Suzuki K.-i.T."/>
            <person name="Hayashi T."/>
            <person name="Toyoda A."/>
            <person name="Oliveira C."/>
            <person name="Osipova E."/>
            <person name="Leigh N.D."/>
            <person name="Simon A."/>
            <person name="Yun M.H."/>
        </authorList>
    </citation>
    <scope>NUCLEOTIDE SEQUENCE</scope>
    <source>
        <strain evidence="1">20211129_DDA</strain>
        <tissue evidence="1">Liver</tissue>
    </source>
</reference>
<evidence type="ECO:0008006" key="3">
    <source>
        <dbReference type="Google" id="ProtNLM"/>
    </source>
</evidence>
<proteinExistence type="predicted"/>
<evidence type="ECO:0000313" key="2">
    <source>
        <dbReference type="Proteomes" id="UP001066276"/>
    </source>
</evidence>
<name>A0AAV7QL12_PLEWA</name>
<keyword evidence="2" id="KW-1185">Reference proteome</keyword>
<evidence type="ECO:0000313" key="1">
    <source>
        <dbReference type="EMBL" id="KAJ1140042.1"/>
    </source>
</evidence>
<comment type="caution">
    <text evidence="1">The sequence shown here is derived from an EMBL/GenBank/DDBJ whole genome shotgun (WGS) entry which is preliminary data.</text>
</comment>
<accession>A0AAV7QL12</accession>
<protein>
    <recommendedName>
        <fullName evidence="3">CCHC-type domain-containing protein</fullName>
    </recommendedName>
</protein>
<dbReference type="Proteomes" id="UP001066276">
    <property type="component" value="Chromosome 6"/>
</dbReference>
<organism evidence="1 2">
    <name type="scientific">Pleurodeles waltl</name>
    <name type="common">Iberian ribbed newt</name>
    <dbReference type="NCBI Taxonomy" id="8319"/>
    <lineage>
        <taxon>Eukaryota</taxon>
        <taxon>Metazoa</taxon>
        <taxon>Chordata</taxon>
        <taxon>Craniata</taxon>
        <taxon>Vertebrata</taxon>
        <taxon>Euteleostomi</taxon>
        <taxon>Amphibia</taxon>
        <taxon>Batrachia</taxon>
        <taxon>Caudata</taxon>
        <taxon>Salamandroidea</taxon>
        <taxon>Salamandridae</taxon>
        <taxon>Pleurodelinae</taxon>
        <taxon>Pleurodeles</taxon>
    </lineage>
</organism>
<dbReference type="AlphaFoldDB" id="A0AAV7QL12"/>
<sequence>MRKFAHTSEAKLCFAVNKECRKCGQKGHYSRRYKDRSKSRVAAIEEFAEEDYKEDRVLMIQSETEEKGRKVRPKAPFFILDKKVELMVDRGSLYTIVPKAMREKE</sequence>
<dbReference type="EMBL" id="JANPWB010000010">
    <property type="protein sequence ID" value="KAJ1140042.1"/>
    <property type="molecule type" value="Genomic_DNA"/>
</dbReference>